<keyword evidence="3 9" id="KW-0853">WD repeat</keyword>
<reference evidence="13 14" key="1">
    <citation type="journal article" date="2009" name="Stand. Genomic Sci.">
        <title>Complete genome sequence of Pirellula staleyi type strain (ATCC 27377).</title>
        <authorList>
            <person name="Clum A."/>
            <person name="Tindall B.J."/>
            <person name="Sikorski J."/>
            <person name="Ivanova N."/>
            <person name="Mavrommatis K."/>
            <person name="Lucas S."/>
            <person name="Glavina del Rio T."/>
            <person name="Nolan M."/>
            <person name="Chen F."/>
            <person name="Tice H."/>
            <person name="Pitluck S."/>
            <person name="Cheng J.F."/>
            <person name="Chertkov O."/>
            <person name="Brettin T."/>
            <person name="Han C."/>
            <person name="Detter J.C."/>
            <person name="Kuske C."/>
            <person name="Bruce D."/>
            <person name="Goodwin L."/>
            <person name="Ovchinikova G."/>
            <person name="Pati A."/>
            <person name="Mikhailova N."/>
            <person name="Chen A."/>
            <person name="Palaniappan K."/>
            <person name="Land M."/>
            <person name="Hauser L."/>
            <person name="Chang Y.J."/>
            <person name="Jeffries C.D."/>
            <person name="Chain P."/>
            <person name="Rohde M."/>
            <person name="Goker M."/>
            <person name="Bristow J."/>
            <person name="Eisen J.A."/>
            <person name="Markowitz V."/>
            <person name="Hugenholtz P."/>
            <person name="Kyrpides N.C."/>
            <person name="Klenk H.P."/>
            <person name="Lapidus A."/>
        </authorList>
    </citation>
    <scope>NUCLEOTIDE SEQUENCE [LARGE SCALE GENOMIC DNA]</scope>
    <source>
        <strain evidence="14">ATCC 27377 / DSM 6068 / ICPB 4128</strain>
    </source>
</reference>
<evidence type="ECO:0000259" key="12">
    <source>
        <dbReference type="PROSITE" id="PS50011"/>
    </source>
</evidence>
<dbReference type="InterPro" id="IPR011009">
    <property type="entry name" value="Kinase-like_dom_sf"/>
</dbReference>
<evidence type="ECO:0000256" key="1">
    <source>
        <dbReference type="ARBA" id="ARBA00012513"/>
    </source>
</evidence>
<keyword evidence="10" id="KW-0175">Coiled coil</keyword>
<dbReference type="PRINTS" id="PR00320">
    <property type="entry name" value="GPROTEINBRPT"/>
</dbReference>
<dbReference type="InterPro" id="IPR050505">
    <property type="entry name" value="WDR55/POC1"/>
</dbReference>
<evidence type="ECO:0000256" key="4">
    <source>
        <dbReference type="ARBA" id="ARBA00022679"/>
    </source>
</evidence>
<protein>
    <recommendedName>
        <fullName evidence="1">non-specific serine/threonine protein kinase</fullName>
        <ecNumber evidence="1">2.7.11.1</ecNumber>
    </recommendedName>
</protein>
<dbReference type="InterPro" id="IPR000719">
    <property type="entry name" value="Prot_kinase_dom"/>
</dbReference>
<evidence type="ECO:0000313" key="14">
    <source>
        <dbReference type="Proteomes" id="UP000001887"/>
    </source>
</evidence>
<dbReference type="CDD" id="cd14014">
    <property type="entry name" value="STKc_PknB_like"/>
    <property type="match status" value="1"/>
</dbReference>
<name>D2QXR9_PIRSD</name>
<dbReference type="OrthoDB" id="500858at2"/>
<dbReference type="GO" id="GO:0005524">
    <property type="term" value="F:ATP binding"/>
    <property type="evidence" value="ECO:0007669"/>
    <property type="project" value="UniProtKB-KW"/>
</dbReference>
<keyword evidence="7 13" id="KW-0418">Kinase</keyword>
<dbReference type="eggNOG" id="COG0515">
    <property type="taxonomic scope" value="Bacteria"/>
</dbReference>
<keyword evidence="5" id="KW-0677">Repeat</keyword>
<evidence type="ECO:0000256" key="7">
    <source>
        <dbReference type="ARBA" id="ARBA00022777"/>
    </source>
</evidence>
<evidence type="ECO:0000256" key="9">
    <source>
        <dbReference type="PROSITE-ProRule" id="PRU00221"/>
    </source>
</evidence>
<feature type="repeat" description="WD" evidence="9">
    <location>
        <begin position="991"/>
        <end position="1032"/>
    </location>
</feature>
<dbReference type="PROSITE" id="PS50082">
    <property type="entry name" value="WD_REPEATS_2"/>
    <property type="match status" value="8"/>
</dbReference>
<dbReference type="CDD" id="cd00200">
    <property type="entry name" value="WD40"/>
    <property type="match status" value="1"/>
</dbReference>
<dbReference type="Proteomes" id="UP000001887">
    <property type="component" value="Chromosome"/>
</dbReference>
<dbReference type="STRING" id="530564.Psta_3332"/>
<organism evidence="13 14">
    <name type="scientific">Pirellula staleyi (strain ATCC 27377 / DSM 6068 / ICPB 4128)</name>
    <name type="common">Pirella staleyi</name>
    <dbReference type="NCBI Taxonomy" id="530564"/>
    <lineage>
        <taxon>Bacteria</taxon>
        <taxon>Pseudomonadati</taxon>
        <taxon>Planctomycetota</taxon>
        <taxon>Planctomycetia</taxon>
        <taxon>Pirellulales</taxon>
        <taxon>Pirellulaceae</taxon>
        <taxon>Pirellula</taxon>
    </lineage>
</organism>
<keyword evidence="11" id="KW-1133">Transmembrane helix</keyword>
<proteinExistence type="predicted"/>
<feature type="repeat" description="WD" evidence="9">
    <location>
        <begin position="907"/>
        <end position="948"/>
    </location>
</feature>
<keyword evidence="8" id="KW-0067">ATP-binding</keyword>
<dbReference type="Gene3D" id="1.10.510.10">
    <property type="entry name" value="Transferase(Phosphotransferase) domain 1"/>
    <property type="match status" value="1"/>
</dbReference>
<dbReference type="PROSITE" id="PS50011">
    <property type="entry name" value="PROTEIN_KINASE_DOM"/>
    <property type="match status" value="1"/>
</dbReference>
<dbReference type="InterPro" id="IPR020472">
    <property type="entry name" value="WD40_PAC1"/>
</dbReference>
<evidence type="ECO:0000256" key="10">
    <source>
        <dbReference type="SAM" id="Coils"/>
    </source>
</evidence>
<feature type="repeat" description="WD" evidence="9">
    <location>
        <begin position="730"/>
        <end position="771"/>
    </location>
</feature>
<dbReference type="Gene3D" id="2.130.10.10">
    <property type="entry name" value="YVTN repeat-like/Quinoprotein amine dehydrogenase"/>
    <property type="match status" value="3"/>
</dbReference>
<keyword evidence="2 13" id="KW-0723">Serine/threonine-protein kinase</keyword>
<feature type="repeat" description="WD" evidence="9">
    <location>
        <begin position="647"/>
        <end position="688"/>
    </location>
</feature>
<dbReference type="GO" id="GO:0004674">
    <property type="term" value="F:protein serine/threonine kinase activity"/>
    <property type="evidence" value="ECO:0007669"/>
    <property type="project" value="UniProtKB-KW"/>
</dbReference>
<dbReference type="InterPro" id="IPR036322">
    <property type="entry name" value="WD40_repeat_dom_sf"/>
</dbReference>
<evidence type="ECO:0000256" key="8">
    <source>
        <dbReference type="ARBA" id="ARBA00022840"/>
    </source>
</evidence>
<evidence type="ECO:0000256" key="2">
    <source>
        <dbReference type="ARBA" id="ARBA00022527"/>
    </source>
</evidence>
<dbReference type="PANTHER" id="PTHR44019">
    <property type="entry name" value="WD REPEAT-CONTAINING PROTEIN 55"/>
    <property type="match status" value="1"/>
</dbReference>
<dbReference type="InterPro" id="IPR015943">
    <property type="entry name" value="WD40/YVTN_repeat-like_dom_sf"/>
</dbReference>
<evidence type="ECO:0000256" key="6">
    <source>
        <dbReference type="ARBA" id="ARBA00022741"/>
    </source>
</evidence>
<dbReference type="SUPFAM" id="SSF56112">
    <property type="entry name" value="Protein kinase-like (PK-like)"/>
    <property type="match status" value="1"/>
</dbReference>
<keyword evidence="4" id="KW-0808">Transferase</keyword>
<feature type="repeat" description="WD" evidence="9">
    <location>
        <begin position="689"/>
        <end position="725"/>
    </location>
</feature>
<feature type="repeat" description="WD" evidence="9">
    <location>
        <begin position="874"/>
        <end position="906"/>
    </location>
</feature>
<dbReference type="SUPFAM" id="SSF50998">
    <property type="entry name" value="Quinoprotein alcohol dehydrogenase-like"/>
    <property type="match status" value="1"/>
</dbReference>
<dbReference type="KEGG" id="psl:Psta_3332"/>
<dbReference type="Gene3D" id="3.30.200.20">
    <property type="entry name" value="Phosphorylase Kinase, domain 1"/>
    <property type="match status" value="1"/>
</dbReference>
<keyword evidence="11" id="KW-0812">Transmembrane</keyword>
<dbReference type="EC" id="2.7.11.1" evidence="1"/>
<dbReference type="EMBL" id="CP001848">
    <property type="protein sequence ID" value="ADB17996.1"/>
    <property type="molecule type" value="Genomic_DNA"/>
</dbReference>
<dbReference type="Pfam" id="PF00400">
    <property type="entry name" value="WD40"/>
    <property type="match status" value="8"/>
</dbReference>
<dbReference type="SMART" id="SM00320">
    <property type="entry name" value="WD40"/>
    <property type="match status" value="13"/>
</dbReference>
<feature type="coiled-coil region" evidence="10">
    <location>
        <begin position="416"/>
        <end position="468"/>
    </location>
</feature>
<dbReference type="Pfam" id="PF00069">
    <property type="entry name" value="Pkinase"/>
    <property type="match status" value="1"/>
</dbReference>
<feature type="repeat" description="WD" evidence="9">
    <location>
        <begin position="521"/>
        <end position="552"/>
    </location>
</feature>
<dbReference type="FunFam" id="1.10.510.10:FF:000021">
    <property type="entry name" value="Serine/threonine protein kinase"/>
    <property type="match status" value="1"/>
</dbReference>
<dbReference type="HOGENOM" id="CLU_005857_0_0_0"/>
<dbReference type="PANTHER" id="PTHR44019:SF8">
    <property type="entry name" value="POC1 CENTRIOLAR PROTEIN HOMOLOG"/>
    <property type="match status" value="1"/>
</dbReference>
<evidence type="ECO:0000256" key="11">
    <source>
        <dbReference type="SAM" id="Phobius"/>
    </source>
</evidence>
<dbReference type="InterPro" id="IPR001680">
    <property type="entry name" value="WD40_rpt"/>
</dbReference>
<dbReference type="InterPro" id="IPR011047">
    <property type="entry name" value="Quinoprotein_ADH-like_sf"/>
</dbReference>
<evidence type="ECO:0000256" key="5">
    <source>
        <dbReference type="ARBA" id="ARBA00022737"/>
    </source>
</evidence>
<accession>D2QXR9</accession>
<keyword evidence="6" id="KW-0547">Nucleotide-binding</keyword>
<dbReference type="InterPro" id="IPR008271">
    <property type="entry name" value="Ser/Thr_kinase_AS"/>
</dbReference>
<dbReference type="PROSITE" id="PS50294">
    <property type="entry name" value="WD_REPEATS_REGION"/>
    <property type="match status" value="7"/>
</dbReference>
<dbReference type="InterPro" id="IPR019775">
    <property type="entry name" value="WD40_repeat_CS"/>
</dbReference>
<dbReference type="PROSITE" id="PS00678">
    <property type="entry name" value="WD_REPEATS_1"/>
    <property type="match status" value="4"/>
</dbReference>
<sequence length="1122" mass="122495">MSTKISAATIRTWCCQLEQRLRQGEKVRAEAWLSEPGIDAESQLELIYAEYVCREELEGNVAAEEYFERFPHLRIELEEQFLVHRALAGEARDRPTRGQRVGKYELLSELGRGARGAVFHAEPIGGGEPVALKLLLTGQYATPAEQKQFQHEAEVLRLLQHPSIIGIRDAGVADGRPYLAIDLMEGSTLASKLADFSEPTRAAQLIATIAEAIDYAHRQGVIHRDLKPSNILLTTEGTPKVSDFGLARLLDNTSGNTRTGDLVGTISYMAPEQAAGSAHRAGPAADVYALGAILYHLLTGQPPFGCEAAAQSILQLLHDPPVRPRRLQRTIPQALETICLKCLEKDPLRRYSSAQSLADDLQRFLRGEAIAARTLSTWEQGIRWSRRRPALAALLGVIVVAIVAVTLGSLYYNARLASLLSRAKELQQETSNANTRLQVSLDEAEELRAEARLQKEMVERQLEDTRRAFYALQLTQLPSITSREPVRAREILADEKFCPLDLRDFTWRYFNEVASLQEREIRPHRGVVEAVAYLSDERVASGGEDGTLAIWNPHQKSPPTPPLSMQAHSEAITDLQIDAEGRIITVSRDRQLKRFDAVDLSLLASVELPAAIHSLSLIGNSTLAACGCDDGTIQIVDLSTMEIKSKLAGHEGAVFSTEVTADGLTLYSGGADHQLRRWNLAKELETATWTGHTASIKSITCTSDHSGLVTTSDNGEVLLWNLEKGIARPLRGHLMSVQASASCAKTGRLITGGEDSYLKVWDIATGNEVTNVMRAFVRTVAISPDGREVAAGGRDGRILILELPEYPPPASFTPIPHIASMTAAGSDQLIAAGDDGRVYVFHRTSGKLLDTIEVPATNQGPTRALGVEAKSPHAISVSSDQQLLAIGAGEGTVVLWDLQARRELRRLQKHKENVTAVAFHPTLPILVSAGLDHAVIVWDLMTMEPIDQLTGHTAGILAAQFSSDGVLLATAGEDSTIKLWRFPSRTLEATLTGHKLWVLSLAFSPDNRQLASGSRDRSVMLWDIEQRRATQRLSGFTNWVHSVGYTADGKTLAAGSGHYSIDSPGEVRLYDPQAGYLRTTLEKVRSPILFGPDDQSLYVAVEQGIAELRATPAGSLNSMNAP</sequence>
<dbReference type="AlphaFoldDB" id="D2QXR9"/>
<dbReference type="SMART" id="SM00220">
    <property type="entry name" value="S_TKc"/>
    <property type="match status" value="1"/>
</dbReference>
<keyword evidence="11" id="KW-0472">Membrane</keyword>
<dbReference type="eggNOG" id="COG2319">
    <property type="taxonomic scope" value="Bacteria"/>
</dbReference>
<feature type="repeat" description="WD" evidence="9">
    <location>
        <begin position="949"/>
        <end position="990"/>
    </location>
</feature>
<keyword evidence="14" id="KW-1185">Reference proteome</keyword>
<feature type="transmembrane region" description="Helical" evidence="11">
    <location>
        <begin position="390"/>
        <end position="412"/>
    </location>
</feature>
<evidence type="ECO:0000256" key="3">
    <source>
        <dbReference type="ARBA" id="ARBA00022574"/>
    </source>
</evidence>
<dbReference type="PROSITE" id="PS00108">
    <property type="entry name" value="PROTEIN_KINASE_ST"/>
    <property type="match status" value="1"/>
</dbReference>
<feature type="domain" description="Protein kinase" evidence="12">
    <location>
        <begin position="104"/>
        <end position="365"/>
    </location>
</feature>
<dbReference type="SUPFAM" id="SSF50978">
    <property type="entry name" value="WD40 repeat-like"/>
    <property type="match status" value="1"/>
</dbReference>
<evidence type="ECO:0000313" key="13">
    <source>
        <dbReference type="EMBL" id="ADB17996.1"/>
    </source>
</evidence>
<gene>
    <name evidence="13" type="ordered locus">Psta_3332</name>
</gene>